<evidence type="ECO:0000256" key="1">
    <source>
        <dbReference type="SAM" id="MobiDB-lite"/>
    </source>
</evidence>
<gene>
    <name evidence="2" type="ORF">PLEPLA_LOCUS23111</name>
</gene>
<evidence type="ECO:0000313" key="2">
    <source>
        <dbReference type="EMBL" id="CAB1435013.1"/>
    </source>
</evidence>
<organism evidence="2 3">
    <name type="scientific">Pleuronectes platessa</name>
    <name type="common">European plaice</name>
    <dbReference type="NCBI Taxonomy" id="8262"/>
    <lineage>
        <taxon>Eukaryota</taxon>
        <taxon>Metazoa</taxon>
        <taxon>Chordata</taxon>
        <taxon>Craniata</taxon>
        <taxon>Vertebrata</taxon>
        <taxon>Euteleostomi</taxon>
        <taxon>Actinopterygii</taxon>
        <taxon>Neopterygii</taxon>
        <taxon>Teleostei</taxon>
        <taxon>Neoteleostei</taxon>
        <taxon>Acanthomorphata</taxon>
        <taxon>Carangaria</taxon>
        <taxon>Pleuronectiformes</taxon>
        <taxon>Pleuronectoidei</taxon>
        <taxon>Pleuronectidae</taxon>
        <taxon>Pleuronectes</taxon>
    </lineage>
</organism>
<feature type="region of interest" description="Disordered" evidence="1">
    <location>
        <begin position="17"/>
        <end position="83"/>
    </location>
</feature>
<feature type="region of interest" description="Disordered" evidence="1">
    <location>
        <begin position="103"/>
        <end position="130"/>
    </location>
</feature>
<dbReference type="Proteomes" id="UP001153269">
    <property type="component" value="Unassembled WGS sequence"/>
</dbReference>
<reference evidence="2" key="1">
    <citation type="submission" date="2020-03" db="EMBL/GenBank/DDBJ databases">
        <authorList>
            <person name="Weist P."/>
        </authorList>
    </citation>
    <scope>NUCLEOTIDE SEQUENCE</scope>
</reference>
<accession>A0A9N7YRQ4</accession>
<feature type="compositionally biased region" description="Basic residues" evidence="1">
    <location>
        <begin position="321"/>
        <end position="345"/>
    </location>
</feature>
<proteinExistence type="predicted"/>
<dbReference type="AlphaFoldDB" id="A0A9N7YRQ4"/>
<feature type="compositionally biased region" description="Basic and acidic residues" evidence="1">
    <location>
        <begin position="103"/>
        <end position="114"/>
    </location>
</feature>
<keyword evidence="3" id="KW-1185">Reference proteome</keyword>
<name>A0A9N7YRQ4_PLEPL</name>
<feature type="region of interest" description="Disordered" evidence="1">
    <location>
        <begin position="320"/>
        <end position="345"/>
    </location>
</feature>
<dbReference type="EMBL" id="CADEAL010001723">
    <property type="protein sequence ID" value="CAB1435013.1"/>
    <property type="molecule type" value="Genomic_DNA"/>
</dbReference>
<sequence length="345" mass="39261">MAWLLNLQKGVRAAGVSQLQAAGPVPSPGWEPGRDNEWCGGAAPVHTHGRKPKQNSSGNSAPRNPLEELPQQPETQSNDGEPRRQALQGFGLRAGLILDKDESEKKRKDLKDVLSRGQKLGRSQDRSSQLRPVPVYRRHNHCSHSDDYTTREDGLQLFEEDLKLETETETWSFWTRRLRETSETQAVKQRLLHCSGRFLKSCSASEELRERQREGCKGANVLPVLVTDWFVDVLPDERWELVSFHTISNSEEVRAPQRLSCRSRIYIQADWTSPPPPGSAGAWLFPEEELPLLSAEILSSVKQLRRLIQTCCSAPASLHLGQKKRRKRKKEKKRKKRKKKQQSSV</sequence>
<evidence type="ECO:0000313" key="3">
    <source>
        <dbReference type="Proteomes" id="UP001153269"/>
    </source>
</evidence>
<comment type="caution">
    <text evidence="2">The sequence shown here is derived from an EMBL/GenBank/DDBJ whole genome shotgun (WGS) entry which is preliminary data.</text>
</comment>
<protein>
    <submittedName>
        <fullName evidence="2">Uncharacterized protein</fullName>
    </submittedName>
</protein>